<keyword evidence="1" id="KW-0812">Transmembrane</keyword>
<protein>
    <submittedName>
        <fullName evidence="2">Uncharacterized protein</fullName>
    </submittedName>
</protein>
<evidence type="ECO:0000313" key="2">
    <source>
        <dbReference type="EMBL" id="MQL80780.1"/>
    </source>
</evidence>
<keyword evidence="1" id="KW-0472">Membrane</keyword>
<feature type="transmembrane region" description="Helical" evidence="1">
    <location>
        <begin position="20"/>
        <end position="37"/>
    </location>
</feature>
<evidence type="ECO:0000256" key="1">
    <source>
        <dbReference type="SAM" id="Phobius"/>
    </source>
</evidence>
<proteinExistence type="predicted"/>
<comment type="caution">
    <text evidence="2">The sequence shown here is derived from an EMBL/GenBank/DDBJ whole genome shotgun (WGS) entry which is preliminary data.</text>
</comment>
<dbReference type="Proteomes" id="UP000652761">
    <property type="component" value="Unassembled WGS sequence"/>
</dbReference>
<gene>
    <name evidence="2" type="ORF">Taro_013238</name>
</gene>
<evidence type="ECO:0000313" key="3">
    <source>
        <dbReference type="Proteomes" id="UP000652761"/>
    </source>
</evidence>
<organism evidence="2 3">
    <name type="scientific">Colocasia esculenta</name>
    <name type="common">Wild taro</name>
    <name type="synonym">Arum esculentum</name>
    <dbReference type="NCBI Taxonomy" id="4460"/>
    <lineage>
        <taxon>Eukaryota</taxon>
        <taxon>Viridiplantae</taxon>
        <taxon>Streptophyta</taxon>
        <taxon>Embryophyta</taxon>
        <taxon>Tracheophyta</taxon>
        <taxon>Spermatophyta</taxon>
        <taxon>Magnoliopsida</taxon>
        <taxon>Liliopsida</taxon>
        <taxon>Araceae</taxon>
        <taxon>Aroideae</taxon>
        <taxon>Colocasieae</taxon>
        <taxon>Colocasia</taxon>
    </lineage>
</organism>
<keyword evidence="1" id="KW-1133">Transmembrane helix</keyword>
<reference evidence="2" key="1">
    <citation type="submission" date="2017-07" db="EMBL/GenBank/DDBJ databases">
        <title>Taro Niue Genome Assembly and Annotation.</title>
        <authorList>
            <person name="Atibalentja N."/>
            <person name="Keating K."/>
            <person name="Fields C.J."/>
        </authorList>
    </citation>
    <scope>NUCLEOTIDE SEQUENCE</scope>
    <source>
        <strain evidence="2">Niue_2</strain>
        <tissue evidence="2">Leaf</tissue>
    </source>
</reference>
<name>A0A843UFV0_COLES</name>
<dbReference type="AlphaFoldDB" id="A0A843UFV0"/>
<dbReference type="EMBL" id="NMUH01000525">
    <property type="protein sequence ID" value="MQL80780.1"/>
    <property type="molecule type" value="Genomic_DNA"/>
</dbReference>
<accession>A0A843UFV0</accession>
<keyword evidence="3" id="KW-1185">Reference proteome</keyword>
<sequence>MGTYLVERIEAPSGTKLKASLRAVGFGFWILIGLANLDESFLLLSPWVGRCHQDIDDQSIPM</sequence>